<dbReference type="AlphaFoldDB" id="A0A031LKW4"/>
<evidence type="ECO:0000313" key="9">
    <source>
        <dbReference type="Proteomes" id="UP000024332"/>
    </source>
</evidence>
<proteinExistence type="predicted"/>
<dbReference type="PANTHER" id="PTHR43840">
    <property type="entry name" value="MITOCHONDRIAL METAL TRANSPORTER 1-RELATED"/>
    <property type="match status" value="1"/>
</dbReference>
<organism evidence="8 9">
    <name type="scientific">Candidatus Acidianus copahuensis</name>
    <dbReference type="NCBI Taxonomy" id="1160895"/>
    <lineage>
        <taxon>Archaea</taxon>
        <taxon>Thermoproteota</taxon>
        <taxon>Thermoprotei</taxon>
        <taxon>Sulfolobales</taxon>
        <taxon>Sulfolobaceae</taxon>
        <taxon>Acidianus</taxon>
    </lineage>
</organism>
<evidence type="ECO:0000256" key="6">
    <source>
        <dbReference type="SAM" id="Phobius"/>
    </source>
</evidence>
<feature type="transmembrane region" description="Helical" evidence="6">
    <location>
        <begin position="77"/>
        <end position="99"/>
    </location>
</feature>
<keyword evidence="2" id="KW-0813">Transport</keyword>
<dbReference type="InterPro" id="IPR050291">
    <property type="entry name" value="CDF_Transporter"/>
</dbReference>
<dbReference type="PANTHER" id="PTHR43840:SF30">
    <property type="entry name" value="TRANSPORT PROTEIN, HYPOTHETICAL"/>
    <property type="match status" value="1"/>
</dbReference>
<feature type="transmembrane region" description="Helical" evidence="6">
    <location>
        <begin position="45"/>
        <end position="65"/>
    </location>
</feature>
<keyword evidence="9" id="KW-1185">Reference proteome</keyword>
<dbReference type="GO" id="GO:0008324">
    <property type="term" value="F:monoatomic cation transmembrane transporter activity"/>
    <property type="evidence" value="ECO:0007669"/>
    <property type="project" value="InterPro"/>
</dbReference>
<comment type="caution">
    <text evidence="8">The sequence shown here is derived from an EMBL/GenBank/DDBJ whole genome shotgun (WGS) entry which is preliminary data.</text>
</comment>
<comment type="subcellular location">
    <subcellularLocation>
        <location evidence="1">Membrane</location>
        <topology evidence="1">Multi-pass membrane protein</topology>
    </subcellularLocation>
</comment>
<dbReference type="Gene3D" id="3.30.70.1350">
    <property type="entry name" value="Cation efflux protein, cytoplasmic domain"/>
    <property type="match status" value="1"/>
</dbReference>
<dbReference type="GO" id="GO:0016020">
    <property type="term" value="C:membrane"/>
    <property type="evidence" value="ECO:0007669"/>
    <property type="project" value="UniProtKB-SubCell"/>
</dbReference>
<dbReference type="InterPro" id="IPR027469">
    <property type="entry name" value="Cation_efflux_TMD_sf"/>
</dbReference>
<evidence type="ECO:0000256" key="4">
    <source>
        <dbReference type="ARBA" id="ARBA00022989"/>
    </source>
</evidence>
<keyword evidence="4 6" id="KW-1133">Transmembrane helix</keyword>
<accession>A0A031LKW4</accession>
<keyword evidence="3 6" id="KW-0812">Transmembrane</keyword>
<dbReference type="RefSeq" id="WP_048100607.1">
    <property type="nucleotide sequence ID" value="NZ_JFZT01000061.1"/>
</dbReference>
<name>A0A031LKW4_9CREN</name>
<dbReference type="STRING" id="1160895.CM19_12195"/>
<feature type="transmembrane region" description="Helical" evidence="6">
    <location>
        <begin position="227"/>
        <end position="245"/>
    </location>
</feature>
<feature type="domain" description="Cation efflux protein transmembrane" evidence="7">
    <location>
        <begin position="18"/>
        <end position="195"/>
    </location>
</feature>
<dbReference type="Pfam" id="PF01545">
    <property type="entry name" value="Cation_efflux"/>
    <property type="match status" value="1"/>
</dbReference>
<feature type="transmembrane region" description="Helical" evidence="6">
    <location>
        <begin position="151"/>
        <end position="182"/>
    </location>
</feature>
<feature type="transmembrane region" description="Helical" evidence="6">
    <location>
        <begin position="12"/>
        <end position="33"/>
    </location>
</feature>
<feature type="transmembrane region" description="Helical" evidence="6">
    <location>
        <begin position="111"/>
        <end position="130"/>
    </location>
</feature>
<keyword evidence="5 6" id="KW-0472">Membrane</keyword>
<evidence type="ECO:0000256" key="1">
    <source>
        <dbReference type="ARBA" id="ARBA00004141"/>
    </source>
</evidence>
<evidence type="ECO:0000256" key="5">
    <source>
        <dbReference type="ARBA" id="ARBA00023136"/>
    </source>
</evidence>
<dbReference type="EMBL" id="JFZT01000061">
    <property type="protein sequence ID" value="EZQ01824.1"/>
    <property type="molecule type" value="Genomic_DNA"/>
</dbReference>
<sequence length="315" mass="35274">MLHLEGLRSVSKIFFVTSLAIIPVSVVELFYGVEYNSSILIADSLHGFIDASSALLFSILLKIIYRRTHKFPWGLYNLESLAILGISTIIAVFSINFVFSTIKNVSLDIPSWLSILTMSSGFVTIIVYIIERKFSWISLVKADMSHSKVDFGMELAGTIGIVVDYYWLTVSITVAIVAFIMIDTIRQVKEAIYSIIGVNCNCPVKDRIYTILTSYGFHIKNIYTRKLGSFLMIYIVVGLPSNVKLRDAYKVRKTIKRIVNSFDGVAIVDIKIVPEKHKYREKESVIDVSKVRTASKDIKGGGSKPTTTFNGIEGK</sequence>
<reference evidence="8 9" key="1">
    <citation type="submission" date="2014-03" db="EMBL/GenBank/DDBJ databases">
        <title>Draft genome sequence of the novel thermoacidophilic archaea Acidianus copahuensis ALE1 strain, isolated from Copahue volcanic area in Neuquen Argentina.</title>
        <authorList>
            <person name="Urbieta M.S."/>
            <person name="Rascovan N."/>
            <person name="Castro C."/>
            <person name="Revale S."/>
            <person name="Giaveno M.A."/>
            <person name="Vazquez M.P."/>
            <person name="Donati E.R."/>
        </authorList>
    </citation>
    <scope>NUCLEOTIDE SEQUENCE [LARGE SCALE GENOMIC DNA]</scope>
    <source>
        <strain evidence="8 9">ALE1</strain>
    </source>
</reference>
<protein>
    <submittedName>
        <fullName evidence="8">Cation transporter</fullName>
    </submittedName>
</protein>
<dbReference type="Proteomes" id="UP000024332">
    <property type="component" value="Unassembled WGS sequence"/>
</dbReference>
<dbReference type="OrthoDB" id="8907at2157"/>
<evidence type="ECO:0000259" key="7">
    <source>
        <dbReference type="Pfam" id="PF01545"/>
    </source>
</evidence>
<evidence type="ECO:0000256" key="2">
    <source>
        <dbReference type="ARBA" id="ARBA00022448"/>
    </source>
</evidence>
<gene>
    <name evidence="8" type="ORF">CM19_12195</name>
</gene>
<evidence type="ECO:0000313" key="8">
    <source>
        <dbReference type="EMBL" id="EZQ01824.1"/>
    </source>
</evidence>
<dbReference type="Gene3D" id="1.20.1510.10">
    <property type="entry name" value="Cation efflux protein transmembrane domain"/>
    <property type="match status" value="1"/>
</dbReference>
<dbReference type="InterPro" id="IPR036837">
    <property type="entry name" value="Cation_efflux_CTD_sf"/>
</dbReference>
<dbReference type="InterPro" id="IPR058533">
    <property type="entry name" value="Cation_efflux_TM"/>
</dbReference>
<dbReference type="SUPFAM" id="SSF161111">
    <property type="entry name" value="Cation efflux protein transmembrane domain-like"/>
    <property type="match status" value="1"/>
</dbReference>
<evidence type="ECO:0000256" key="3">
    <source>
        <dbReference type="ARBA" id="ARBA00022692"/>
    </source>
</evidence>